<evidence type="ECO:0008006" key="3">
    <source>
        <dbReference type="Google" id="ProtNLM"/>
    </source>
</evidence>
<sequence>MTTFWWRTVCTQPAKGFHSKPQVVTRALAIYNSRNPDKPKTSLGQTWWINFMEQHNDRVATQTINFTDRGAYLNHPVAEWGTHLQTWLTF</sequence>
<name>A0AA88MDN4_CHASR</name>
<dbReference type="Proteomes" id="UP001187415">
    <property type="component" value="Unassembled WGS sequence"/>
</dbReference>
<reference evidence="1" key="1">
    <citation type="submission" date="2023-07" db="EMBL/GenBank/DDBJ databases">
        <title>Chromosome-level Genome Assembly of Striped Snakehead (Channa striata).</title>
        <authorList>
            <person name="Liu H."/>
        </authorList>
    </citation>
    <scope>NUCLEOTIDE SEQUENCE</scope>
    <source>
        <strain evidence="1">Gz</strain>
        <tissue evidence="1">Muscle</tissue>
    </source>
</reference>
<evidence type="ECO:0000313" key="2">
    <source>
        <dbReference type="Proteomes" id="UP001187415"/>
    </source>
</evidence>
<proteinExistence type="predicted"/>
<dbReference type="AlphaFoldDB" id="A0AA88MDN4"/>
<organism evidence="1 2">
    <name type="scientific">Channa striata</name>
    <name type="common">Snakehead murrel</name>
    <name type="synonym">Ophicephalus striatus</name>
    <dbReference type="NCBI Taxonomy" id="64152"/>
    <lineage>
        <taxon>Eukaryota</taxon>
        <taxon>Metazoa</taxon>
        <taxon>Chordata</taxon>
        <taxon>Craniata</taxon>
        <taxon>Vertebrata</taxon>
        <taxon>Euteleostomi</taxon>
        <taxon>Actinopterygii</taxon>
        <taxon>Neopterygii</taxon>
        <taxon>Teleostei</taxon>
        <taxon>Neoteleostei</taxon>
        <taxon>Acanthomorphata</taxon>
        <taxon>Anabantaria</taxon>
        <taxon>Anabantiformes</taxon>
        <taxon>Channoidei</taxon>
        <taxon>Channidae</taxon>
        <taxon>Channa</taxon>
    </lineage>
</organism>
<protein>
    <recommendedName>
        <fullName evidence="3">HTH CENPB-type domain-containing protein</fullName>
    </recommendedName>
</protein>
<gene>
    <name evidence="1" type="ORF">Q5P01_015643</name>
</gene>
<accession>A0AA88MDN4</accession>
<comment type="caution">
    <text evidence="1">The sequence shown here is derived from an EMBL/GenBank/DDBJ whole genome shotgun (WGS) entry which is preliminary data.</text>
</comment>
<evidence type="ECO:0000313" key="1">
    <source>
        <dbReference type="EMBL" id="KAK2835159.1"/>
    </source>
</evidence>
<dbReference type="EMBL" id="JAUPFM010000012">
    <property type="protein sequence ID" value="KAK2835159.1"/>
    <property type="molecule type" value="Genomic_DNA"/>
</dbReference>
<keyword evidence="2" id="KW-1185">Reference proteome</keyword>